<dbReference type="AlphaFoldDB" id="A0ABD5NH57"/>
<dbReference type="RefSeq" id="WP_232570083.1">
    <property type="nucleotide sequence ID" value="NZ_CP089466.1"/>
</dbReference>
<evidence type="ECO:0000256" key="1">
    <source>
        <dbReference type="SAM" id="MobiDB-lite"/>
    </source>
</evidence>
<name>A0ABD5NH57_9EURY</name>
<organism evidence="4 5">
    <name type="scientific">Halobacterium litoreum</name>
    <dbReference type="NCBI Taxonomy" id="2039234"/>
    <lineage>
        <taxon>Archaea</taxon>
        <taxon>Methanobacteriati</taxon>
        <taxon>Methanobacteriota</taxon>
        <taxon>Stenosarchaea group</taxon>
        <taxon>Halobacteria</taxon>
        <taxon>Halobacteriales</taxon>
        <taxon>Halobacteriaceae</taxon>
        <taxon>Halobacterium</taxon>
    </lineage>
</organism>
<feature type="compositionally biased region" description="Acidic residues" evidence="1">
    <location>
        <begin position="1"/>
        <end position="16"/>
    </location>
</feature>
<evidence type="ECO:0000259" key="3">
    <source>
        <dbReference type="Pfam" id="PF24008"/>
    </source>
</evidence>
<feature type="domain" description="DUF7322" evidence="3">
    <location>
        <begin position="28"/>
        <end position="87"/>
    </location>
</feature>
<keyword evidence="5" id="KW-1185">Reference proteome</keyword>
<dbReference type="Proteomes" id="UP001595660">
    <property type="component" value="Unassembled WGS sequence"/>
</dbReference>
<proteinExistence type="predicted"/>
<accession>A0ABD5NH57</accession>
<dbReference type="InterPro" id="IPR055746">
    <property type="entry name" value="DUF7322"/>
</dbReference>
<dbReference type="Pfam" id="PF24008">
    <property type="entry name" value="DUF7322"/>
    <property type="match status" value="1"/>
</dbReference>
<sequence length="93" mass="10293">MLDDVPFADEESEAEQELAPSIDVPDESDASPELQRKFWWLVLVFNFALGAASIGAMLAGFEGDLQTGGSLFAAGVVLFVYGYYKYRVYTRDD</sequence>
<gene>
    <name evidence="4" type="ORF">ACFOKC_12915</name>
</gene>
<feature type="transmembrane region" description="Helical" evidence="2">
    <location>
        <begin position="38"/>
        <end position="59"/>
    </location>
</feature>
<keyword evidence="2" id="KW-0472">Membrane</keyword>
<keyword evidence="2" id="KW-1133">Transmembrane helix</keyword>
<dbReference type="GeneID" id="69118364"/>
<feature type="region of interest" description="Disordered" evidence="1">
    <location>
        <begin position="1"/>
        <end position="29"/>
    </location>
</feature>
<evidence type="ECO:0000313" key="4">
    <source>
        <dbReference type="EMBL" id="MFC3478626.1"/>
    </source>
</evidence>
<evidence type="ECO:0000256" key="2">
    <source>
        <dbReference type="SAM" id="Phobius"/>
    </source>
</evidence>
<dbReference type="EMBL" id="JBHRWN010000002">
    <property type="protein sequence ID" value="MFC3478626.1"/>
    <property type="molecule type" value="Genomic_DNA"/>
</dbReference>
<evidence type="ECO:0000313" key="5">
    <source>
        <dbReference type="Proteomes" id="UP001595660"/>
    </source>
</evidence>
<protein>
    <recommendedName>
        <fullName evidence="3">DUF7322 domain-containing protein</fullName>
    </recommendedName>
</protein>
<feature type="transmembrane region" description="Helical" evidence="2">
    <location>
        <begin position="65"/>
        <end position="84"/>
    </location>
</feature>
<reference evidence="4 5" key="1">
    <citation type="journal article" date="2019" name="Int. J. Syst. Evol. Microbiol.">
        <title>The Global Catalogue of Microorganisms (GCM) 10K type strain sequencing project: providing services to taxonomists for standard genome sequencing and annotation.</title>
        <authorList>
            <consortium name="The Broad Institute Genomics Platform"/>
            <consortium name="The Broad Institute Genome Sequencing Center for Infectious Disease"/>
            <person name="Wu L."/>
            <person name="Ma J."/>
        </authorList>
    </citation>
    <scope>NUCLEOTIDE SEQUENCE [LARGE SCALE GENOMIC DNA]</scope>
    <source>
        <strain evidence="4 5">CGMCC 1.12562</strain>
    </source>
</reference>
<keyword evidence="2" id="KW-0812">Transmembrane</keyword>
<comment type="caution">
    <text evidence="4">The sequence shown here is derived from an EMBL/GenBank/DDBJ whole genome shotgun (WGS) entry which is preliminary data.</text>
</comment>